<protein>
    <submittedName>
        <fullName evidence="1">Os06g0730950 protein</fullName>
    </submittedName>
</protein>
<evidence type="ECO:0000313" key="1">
    <source>
        <dbReference type="EMBL" id="BAS99651.1"/>
    </source>
</evidence>
<dbReference type="Proteomes" id="UP000059680">
    <property type="component" value="Chromosome 6"/>
</dbReference>
<dbReference type="EMBL" id="AP014962">
    <property type="protein sequence ID" value="BAS99651.1"/>
    <property type="molecule type" value="Genomic_DNA"/>
</dbReference>
<accession>A0A0P0X1C8</accession>
<organism evidence="1 2">
    <name type="scientific">Oryza sativa subsp. japonica</name>
    <name type="common">Rice</name>
    <dbReference type="NCBI Taxonomy" id="39947"/>
    <lineage>
        <taxon>Eukaryota</taxon>
        <taxon>Viridiplantae</taxon>
        <taxon>Streptophyta</taxon>
        <taxon>Embryophyta</taxon>
        <taxon>Tracheophyta</taxon>
        <taxon>Spermatophyta</taxon>
        <taxon>Magnoliopsida</taxon>
        <taxon>Liliopsida</taxon>
        <taxon>Poales</taxon>
        <taxon>Poaceae</taxon>
        <taxon>BOP clade</taxon>
        <taxon>Oryzoideae</taxon>
        <taxon>Oryzeae</taxon>
        <taxon>Oryzinae</taxon>
        <taxon>Oryza</taxon>
        <taxon>Oryza sativa</taxon>
    </lineage>
</organism>
<reference evidence="2" key="1">
    <citation type="journal article" date="2005" name="Nature">
        <title>The map-based sequence of the rice genome.</title>
        <authorList>
            <consortium name="International rice genome sequencing project (IRGSP)"/>
            <person name="Matsumoto T."/>
            <person name="Wu J."/>
            <person name="Kanamori H."/>
            <person name="Katayose Y."/>
            <person name="Fujisawa M."/>
            <person name="Namiki N."/>
            <person name="Mizuno H."/>
            <person name="Yamamoto K."/>
            <person name="Antonio B.A."/>
            <person name="Baba T."/>
            <person name="Sakata K."/>
            <person name="Nagamura Y."/>
            <person name="Aoki H."/>
            <person name="Arikawa K."/>
            <person name="Arita K."/>
            <person name="Bito T."/>
            <person name="Chiden Y."/>
            <person name="Fujitsuka N."/>
            <person name="Fukunaka R."/>
            <person name="Hamada M."/>
            <person name="Harada C."/>
            <person name="Hayashi A."/>
            <person name="Hijishita S."/>
            <person name="Honda M."/>
            <person name="Hosokawa S."/>
            <person name="Ichikawa Y."/>
            <person name="Idonuma A."/>
            <person name="Iijima M."/>
            <person name="Ikeda M."/>
            <person name="Ikeno M."/>
            <person name="Ito K."/>
            <person name="Ito S."/>
            <person name="Ito T."/>
            <person name="Ito Y."/>
            <person name="Ito Y."/>
            <person name="Iwabuchi A."/>
            <person name="Kamiya K."/>
            <person name="Karasawa W."/>
            <person name="Kurita K."/>
            <person name="Katagiri S."/>
            <person name="Kikuta A."/>
            <person name="Kobayashi H."/>
            <person name="Kobayashi N."/>
            <person name="Machita K."/>
            <person name="Maehara T."/>
            <person name="Masukawa M."/>
            <person name="Mizubayashi T."/>
            <person name="Mukai Y."/>
            <person name="Nagasaki H."/>
            <person name="Nagata Y."/>
            <person name="Naito S."/>
            <person name="Nakashima M."/>
            <person name="Nakama Y."/>
            <person name="Nakamichi Y."/>
            <person name="Nakamura M."/>
            <person name="Meguro A."/>
            <person name="Negishi M."/>
            <person name="Ohta I."/>
            <person name="Ohta T."/>
            <person name="Okamoto M."/>
            <person name="Ono N."/>
            <person name="Saji S."/>
            <person name="Sakaguchi M."/>
            <person name="Sakai K."/>
            <person name="Shibata M."/>
            <person name="Shimokawa T."/>
            <person name="Song J."/>
            <person name="Takazaki Y."/>
            <person name="Terasawa K."/>
            <person name="Tsugane M."/>
            <person name="Tsuji K."/>
            <person name="Ueda S."/>
            <person name="Waki K."/>
            <person name="Yamagata H."/>
            <person name="Yamamoto M."/>
            <person name="Yamamoto S."/>
            <person name="Yamane H."/>
            <person name="Yoshiki S."/>
            <person name="Yoshihara R."/>
            <person name="Yukawa K."/>
            <person name="Zhong H."/>
            <person name="Yano M."/>
            <person name="Yuan Q."/>
            <person name="Ouyang S."/>
            <person name="Liu J."/>
            <person name="Jones K.M."/>
            <person name="Gansberger K."/>
            <person name="Moffat K."/>
            <person name="Hill J."/>
            <person name="Bera J."/>
            <person name="Fadrosh D."/>
            <person name="Jin S."/>
            <person name="Johri S."/>
            <person name="Kim M."/>
            <person name="Overton L."/>
            <person name="Reardon M."/>
            <person name="Tsitrin T."/>
            <person name="Vuong H."/>
            <person name="Weaver B."/>
            <person name="Ciecko A."/>
            <person name="Tallon L."/>
            <person name="Jackson J."/>
            <person name="Pai G."/>
            <person name="Aken S.V."/>
            <person name="Utterback T."/>
            <person name="Reidmuller S."/>
            <person name="Feldblyum T."/>
            <person name="Hsiao J."/>
            <person name="Zismann V."/>
            <person name="Iobst S."/>
            <person name="de Vazeille A.R."/>
            <person name="Buell C.R."/>
            <person name="Ying K."/>
            <person name="Li Y."/>
            <person name="Lu T."/>
            <person name="Huang Y."/>
            <person name="Zhao Q."/>
            <person name="Feng Q."/>
            <person name="Zhang L."/>
            <person name="Zhu J."/>
            <person name="Weng Q."/>
            <person name="Mu J."/>
            <person name="Lu Y."/>
            <person name="Fan D."/>
            <person name="Liu Y."/>
            <person name="Guan J."/>
            <person name="Zhang Y."/>
            <person name="Yu S."/>
            <person name="Liu X."/>
            <person name="Zhang Y."/>
            <person name="Hong G."/>
            <person name="Han B."/>
            <person name="Choisne N."/>
            <person name="Demange N."/>
            <person name="Orjeda G."/>
            <person name="Samain S."/>
            <person name="Cattolico L."/>
            <person name="Pelletier E."/>
            <person name="Couloux A."/>
            <person name="Segurens B."/>
            <person name="Wincker P."/>
            <person name="D'Hont A."/>
            <person name="Scarpelli C."/>
            <person name="Weissenbach J."/>
            <person name="Salanoubat M."/>
            <person name="Quetier F."/>
            <person name="Yu Y."/>
            <person name="Kim H.R."/>
            <person name="Rambo T."/>
            <person name="Currie J."/>
            <person name="Collura K."/>
            <person name="Luo M."/>
            <person name="Yang T."/>
            <person name="Ammiraju J.S.S."/>
            <person name="Engler F."/>
            <person name="Soderlund C."/>
            <person name="Wing R.A."/>
            <person name="Palmer L.E."/>
            <person name="de la Bastide M."/>
            <person name="Spiegel L."/>
            <person name="Nascimento L."/>
            <person name="Zutavern T."/>
            <person name="O'Shaughnessy A."/>
            <person name="Dike S."/>
            <person name="Dedhia N."/>
            <person name="Preston R."/>
            <person name="Balija V."/>
            <person name="McCombie W.R."/>
            <person name="Chow T."/>
            <person name="Chen H."/>
            <person name="Chung M."/>
            <person name="Chen C."/>
            <person name="Shaw J."/>
            <person name="Wu H."/>
            <person name="Hsiao K."/>
            <person name="Chao Y."/>
            <person name="Chu M."/>
            <person name="Cheng C."/>
            <person name="Hour A."/>
            <person name="Lee P."/>
            <person name="Lin S."/>
            <person name="Lin Y."/>
            <person name="Liou J."/>
            <person name="Liu S."/>
            <person name="Hsing Y."/>
            <person name="Raghuvanshi S."/>
            <person name="Mohanty A."/>
            <person name="Bharti A.K."/>
            <person name="Gaur A."/>
            <person name="Gupta V."/>
            <person name="Kumar D."/>
            <person name="Ravi V."/>
            <person name="Vij S."/>
            <person name="Kapur A."/>
            <person name="Khurana P."/>
            <person name="Khurana P."/>
            <person name="Khurana J.P."/>
            <person name="Tyagi A.K."/>
            <person name="Gaikwad K."/>
            <person name="Singh A."/>
            <person name="Dalal V."/>
            <person name="Srivastava S."/>
            <person name="Dixit A."/>
            <person name="Pal A.K."/>
            <person name="Ghazi I.A."/>
            <person name="Yadav M."/>
            <person name="Pandit A."/>
            <person name="Bhargava A."/>
            <person name="Sureshbabu K."/>
            <person name="Batra K."/>
            <person name="Sharma T.R."/>
            <person name="Mohapatra T."/>
            <person name="Singh N.K."/>
            <person name="Messing J."/>
            <person name="Nelson A.B."/>
            <person name="Fuks G."/>
            <person name="Kavchok S."/>
            <person name="Keizer G."/>
            <person name="Linton E."/>
            <person name="Llaca V."/>
            <person name="Song R."/>
            <person name="Tanyolac B."/>
            <person name="Young S."/>
            <person name="Ho-Il K."/>
            <person name="Hahn J.H."/>
            <person name="Sangsakoo G."/>
            <person name="Vanavichit A."/>
            <person name="de Mattos Luiz.A.T."/>
            <person name="Zimmer P.D."/>
            <person name="Malone G."/>
            <person name="Dellagostin O."/>
            <person name="de Oliveira A.C."/>
            <person name="Bevan M."/>
            <person name="Bancroft I."/>
            <person name="Minx P."/>
            <person name="Cordum H."/>
            <person name="Wilson R."/>
            <person name="Cheng Z."/>
            <person name="Jin W."/>
            <person name="Jiang J."/>
            <person name="Leong S.A."/>
            <person name="Iwama H."/>
            <person name="Gojobori T."/>
            <person name="Itoh T."/>
            <person name="Niimura Y."/>
            <person name="Fujii Y."/>
            <person name="Habara T."/>
            <person name="Sakai H."/>
            <person name="Sato Y."/>
            <person name="Wilson G."/>
            <person name="Kumar K."/>
            <person name="McCouch S."/>
            <person name="Juretic N."/>
            <person name="Hoen D."/>
            <person name="Wright S."/>
            <person name="Bruskiewich R."/>
            <person name="Bureau T."/>
            <person name="Miyao A."/>
            <person name="Hirochika H."/>
            <person name="Nishikawa T."/>
            <person name="Kadowaki K."/>
            <person name="Sugiura M."/>
            <person name="Burr B."/>
            <person name="Sasaki T."/>
        </authorList>
    </citation>
    <scope>NUCLEOTIDE SEQUENCE [LARGE SCALE GENOMIC DNA]</scope>
    <source>
        <strain evidence="2">cv. Nipponbare</strain>
    </source>
</reference>
<sequence>MADATLISIMPLELPFSTFSKTSRPTLRSFSCSQSASLALHADQYDAQRTVPTAISQRNTSAVSTTGRSGEYCCTETKGRYMNRM</sequence>
<proteinExistence type="predicted"/>
<keyword evidence="2" id="KW-1185">Reference proteome</keyword>
<evidence type="ECO:0000313" key="2">
    <source>
        <dbReference type="Proteomes" id="UP000059680"/>
    </source>
</evidence>
<dbReference type="InParanoid" id="A0A0P0X1C8"/>
<reference evidence="1 2" key="3">
    <citation type="journal article" date="2013" name="Rice">
        <title>Improvement of the Oryza sativa Nipponbare reference genome using next generation sequence and optical map data.</title>
        <authorList>
            <person name="Kawahara Y."/>
            <person name="de la Bastide M."/>
            <person name="Hamilton J.P."/>
            <person name="Kanamori H."/>
            <person name="McCombie W.R."/>
            <person name="Ouyang S."/>
            <person name="Schwartz D.C."/>
            <person name="Tanaka T."/>
            <person name="Wu J."/>
            <person name="Zhou S."/>
            <person name="Childs K.L."/>
            <person name="Davidson R.M."/>
            <person name="Lin H."/>
            <person name="Quesada-Ocampo L."/>
            <person name="Vaillancourt B."/>
            <person name="Sakai H."/>
            <person name="Lee S.S."/>
            <person name="Kim J."/>
            <person name="Numa H."/>
            <person name="Itoh T."/>
            <person name="Buell C.R."/>
            <person name="Matsumoto T."/>
        </authorList>
    </citation>
    <scope>NUCLEOTIDE SEQUENCE [LARGE SCALE GENOMIC DNA]</scope>
    <source>
        <strain evidence="2">cv. Nipponbare</strain>
    </source>
</reference>
<dbReference type="Gramene" id="Os06t0730950-00">
    <property type="protein sequence ID" value="Os06t0730950-00"/>
    <property type="gene ID" value="Os06g0730950"/>
</dbReference>
<reference evidence="1 2" key="2">
    <citation type="journal article" date="2013" name="Plant Cell Physiol.">
        <title>Rice Annotation Project Database (RAP-DB): an integrative and interactive database for rice genomics.</title>
        <authorList>
            <person name="Sakai H."/>
            <person name="Lee S.S."/>
            <person name="Tanaka T."/>
            <person name="Numa H."/>
            <person name="Kim J."/>
            <person name="Kawahara Y."/>
            <person name="Wakimoto H."/>
            <person name="Yang C.C."/>
            <person name="Iwamoto M."/>
            <person name="Abe T."/>
            <person name="Yamada Y."/>
            <person name="Muto A."/>
            <person name="Inokuchi H."/>
            <person name="Ikemura T."/>
            <person name="Matsumoto T."/>
            <person name="Sasaki T."/>
            <person name="Itoh T."/>
        </authorList>
    </citation>
    <scope>NUCLEOTIDE SEQUENCE [LARGE SCALE GENOMIC DNA]</scope>
    <source>
        <strain evidence="2">cv. Nipponbare</strain>
    </source>
</reference>
<gene>
    <name evidence="1" type="ordered locus">Os06g0730950</name>
    <name evidence="1" type="ORF">OSNPB_060730950</name>
</gene>
<name>A0A0P0X1C8_ORYSJ</name>
<dbReference type="AlphaFoldDB" id="A0A0P0X1C8"/>
<dbReference type="PaxDb" id="39947-A0A0P0X1C8"/>